<evidence type="ECO:0000313" key="1">
    <source>
        <dbReference type="EMBL" id="BBM85918.1"/>
    </source>
</evidence>
<accession>A0A5S9IPX5</accession>
<evidence type="ECO:0000313" key="2">
    <source>
        <dbReference type="Proteomes" id="UP000326354"/>
    </source>
</evidence>
<dbReference type="Proteomes" id="UP000326354">
    <property type="component" value="Chromosome"/>
</dbReference>
<proteinExistence type="predicted"/>
<reference evidence="1 2" key="1">
    <citation type="submission" date="2019-08" db="EMBL/GenBank/DDBJ databases">
        <title>Complete genome sequence of Candidatus Uab amorphum.</title>
        <authorList>
            <person name="Shiratori T."/>
            <person name="Suzuki S."/>
            <person name="Kakizawa Y."/>
            <person name="Ishida K."/>
        </authorList>
    </citation>
    <scope>NUCLEOTIDE SEQUENCE [LARGE SCALE GENOMIC DNA]</scope>
    <source>
        <strain evidence="1 2">SRT547</strain>
    </source>
</reference>
<keyword evidence="2" id="KW-1185">Reference proteome</keyword>
<name>A0A5S9IPX5_UABAM</name>
<protein>
    <submittedName>
        <fullName evidence="1">Uncharacterized protein</fullName>
    </submittedName>
</protein>
<dbReference type="EMBL" id="AP019860">
    <property type="protein sequence ID" value="BBM85918.1"/>
    <property type="molecule type" value="Genomic_DNA"/>
</dbReference>
<dbReference type="AlphaFoldDB" id="A0A5S9IPX5"/>
<gene>
    <name evidence="1" type="ORF">UABAM_04304</name>
</gene>
<sequence length="57" mass="7166">MFCMNIYWSKRSQTSYQQSLVRFVCFLEYKFYFLDLERFPNWVRDRLSPHTDVCLRT</sequence>
<dbReference type="KEGG" id="uam:UABAM_04304"/>
<organism evidence="1 2">
    <name type="scientific">Uabimicrobium amorphum</name>
    <dbReference type="NCBI Taxonomy" id="2596890"/>
    <lineage>
        <taxon>Bacteria</taxon>
        <taxon>Pseudomonadati</taxon>
        <taxon>Planctomycetota</taxon>
        <taxon>Candidatus Uabimicrobiia</taxon>
        <taxon>Candidatus Uabimicrobiales</taxon>
        <taxon>Candidatus Uabimicrobiaceae</taxon>
        <taxon>Candidatus Uabimicrobium</taxon>
    </lineage>
</organism>